<name>A0A1C7MNX1_GRIFR</name>
<dbReference type="Proteomes" id="UP000092993">
    <property type="component" value="Unassembled WGS sequence"/>
</dbReference>
<feature type="compositionally biased region" description="Polar residues" evidence="1">
    <location>
        <begin position="487"/>
        <end position="498"/>
    </location>
</feature>
<feature type="compositionally biased region" description="Polar residues" evidence="1">
    <location>
        <begin position="384"/>
        <end position="408"/>
    </location>
</feature>
<keyword evidence="3" id="KW-1185">Reference proteome</keyword>
<feature type="compositionally biased region" description="Low complexity" evidence="1">
    <location>
        <begin position="461"/>
        <end position="476"/>
    </location>
</feature>
<feature type="compositionally biased region" description="Low complexity" evidence="1">
    <location>
        <begin position="409"/>
        <end position="434"/>
    </location>
</feature>
<feature type="compositionally biased region" description="Basic residues" evidence="1">
    <location>
        <begin position="40"/>
        <end position="49"/>
    </location>
</feature>
<proteinExistence type="predicted"/>
<evidence type="ECO:0000313" key="3">
    <source>
        <dbReference type="Proteomes" id="UP000092993"/>
    </source>
</evidence>
<accession>A0A1C7MNX1</accession>
<reference evidence="2 3" key="1">
    <citation type="submission" date="2016-03" db="EMBL/GenBank/DDBJ databases">
        <title>Whole genome sequencing of Grifola frondosa 9006-11.</title>
        <authorList>
            <person name="Min B."/>
            <person name="Park H."/>
            <person name="Kim J.-G."/>
            <person name="Cho H."/>
            <person name="Oh Y.-L."/>
            <person name="Kong W.-S."/>
            <person name="Choi I.-G."/>
        </authorList>
    </citation>
    <scope>NUCLEOTIDE SEQUENCE [LARGE SCALE GENOMIC DNA]</scope>
    <source>
        <strain evidence="2 3">9006-11</strain>
    </source>
</reference>
<dbReference type="EMBL" id="LUGG01000002">
    <property type="protein sequence ID" value="OBZ78116.1"/>
    <property type="molecule type" value="Genomic_DNA"/>
</dbReference>
<dbReference type="AlphaFoldDB" id="A0A1C7MNX1"/>
<feature type="compositionally biased region" description="Low complexity" evidence="1">
    <location>
        <begin position="659"/>
        <end position="676"/>
    </location>
</feature>
<comment type="caution">
    <text evidence="2">The sequence shown here is derived from an EMBL/GenBank/DDBJ whole genome shotgun (WGS) entry which is preliminary data.</text>
</comment>
<feature type="compositionally biased region" description="Low complexity" evidence="1">
    <location>
        <begin position="623"/>
        <end position="636"/>
    </location>
</feature>
<organism evidence="2 3">
    <name type="scientific">Grifola frondosa</name>
    <name type="common">Maitake</name>
    <name type="synonym">Polyporus frondosus</name>
    <dbReference type="NCBI Taxonomy" id="5627"/>
    <lineage>
        <taxon>Eukaryota</taxon>
        <taxon>Fungi</taxon>
        <taxon>Dikarya</taxon>
        <taxon>Basidiomycota</taxon>
        <taxon>Agaricomycotina</taxon>
        <taxon>Agaricomycetes</taxon>
        <taxon>Polyporales</taxon>
        <taxon>Grifolaceae</taxon>
        <taxon>Grifola</taxon>
    </lineage>
</organism>
<feature type="compositionally biased region" description="Low complexity" evidence="1">
    <location>
        <begin position="578"/>
        <end position="609"/>
    </location>
</feature>
<feature type="region of interest" description="Disordered" evidence="1">
    <location>
        <begin position="574"/>
        <end position="753"/>
    </location>
</feature>
<feature type="region of interest" description="Disordered" evidence="1">
    <location>
        <begin position="384"/>
        <end position="532"/>
    </location>
</feature>
<dbReference type="STRING" id="5627.A0A1C7MNX1"/>
<gene>
    <name evidence="2" type="primary">Ldb3</name>
    <name evidence="2" type="ORF">A0H81_01880</name>
</gene>
<dbReference type="OrthoDB" id="3182376at2759"/>
<feature type="region of interest" description="Disordered" evidence="1">
    <location>
        <begin position="75"/>
        <end position="98"/>
    </location>
</feature>
<feature type="compositionally biased region" description="Basic and acidic residues" evidence="1">
    <location>
        <begin position="79"/>
        <end position="89"/>
    </location>
</feature>
<feature type="compositionally biased region" description="Low complexity" evidence="1">
    <location>
        <begin position="683"/>
        <end position="717"/>
    </location>
</feature>
<protein>
    <submittedName>
        <fullName evidence="2">LIM domain-binding protein 3</fullName>
    </submittedName>
</protein>
<evidence type="ECO:0000256" key="1">
    <source>
        <dbReference type="SAM" id="MobiDB-lite"/>
    </source>
</evidence>
<feature type="compositionally biased region" description="Basic and acidic residues" evidence="1">
    <location>
        <begin position="505"/>
        <end position="532"/>
    </location>
</feature>
<feature type="compositionally biased region" description="Acidic residues" evidence="1">
    <location>
        <begin position="16"/>
        <end position="35"/>
    </location>
</feature>
<feature type="compositionally biased region" description="Low complexity" evidence="1">
    <location>
        <begin position="643"/>
        <end position="652"/>
    </location>
</feature>
<evidence type="ECO:0000313" key="2">
    <source>
        <dbReference type="EMBL" id="OBZ78116.1"/>
    </source>
</evidence>
<feature type="region of interest" description="Disordered" evidence="1">
    <location>
        <begin position="1"/>
        <end position="49"/>
    </location>
</feature>
<feature type="compositionally biased region" description="Basic residues" evidence="1">
    <location>
        <begin position="442"/>
        <end position="458"/>
    </location>
</feature>
<sequence>MDDEDRHDDHGGHQDEDIDPDPDGANDEDDEDDDEVQGKGKGKRKRNKKIVWRGTGRIDRLLDWLVAHPTEMRQLAGDSTKDAKAENRQKITNSQPRSRVFSRIAESLFASDPNPDVVANYKCKPERIQEASWNARLRQKYRKCCGQLRSTGNGVSPADRLQGDESLHDTILPNFNPVVGTFESGQSLSSTFAQFLRKSPNTSNDDDSENTVINSLDFVPPAAQRDLIVGMSFVNNDHYDGFPTDYELDPTFSQLDGAPPLLQSSHDFSSSRADPTYQYNSTLPPEFSGDDIFAQGYFSPAMLSDVHTQGAASTQFTQFMPPPGSNAVGDAAMQRISSTSIQFTPPARPNAVSAAAIQHSASTQFARTVPSAAPNTVSAAAMQRSASTQFTRAVPPTSTYVPKSVRSQSTPSLVPSSMGSSNSSSSLPIEPTSSHADIASIRGRHKRQQSVTSQRRKPYQVPSASSSIPESVSELVSEARDALKNMGDSSLSRASTESRTLELAAQDRIRQREAEKRQREEERAERDRERAHEVELARISLKREEVVCKGLEEQRRMVELGVPVELVFQRSQQAPARLLPSDPSSSFPSPPSSSLSGPSLSFSGTSSPSVVGQSSPAFHEHGPSSSFAPGPSSSFTPGPPSSFAPGPSSSFTPGPPSSFTPGPSSSFAPGPSSSFTPGPPSSFTPGPSSSFAPGPSSSFAPGPSSSFAPGPSSSFAPDLSYDPSLFTEHPANYGPRQDGGYPEQGGDDMFDIM</sequence>